<protein>
    <submittedName>
        <fullName evidence="3">Uncharacterized protein LOC106817128</fullName>
    </submittedName>
</protein>
<feature type="compositionally biased region" description="Basic and acidic residues" evidence="1">
    <location>
        <begin position="627"/>
        <end position="651"/>
    </location>
</feature>
<feature type="compositionally biased region" description="Polar residues" evidence="1">
    <location>
        <begin position="656"/>
        <end position="673"/>
    </location>
</feature>
<dbReference type="RefSeq" id="XP_014677261.1">
    <property type="nucleotide sequence ID" value="XM_014821775.1"/>
</dbReference>
<evidence type="ECO:0000313" key="2">
    <source>
        <dbReference type="Proteomes" id="UP000695022"/>
    </source>
</evidence>
<dbReference type="Proteomes" id="UP000695022">
    <property type="component" value="Unplaced"/>
</dbReference>
<name>A0ABM1EYJ0_PRICU</name>
<proteinExistence type="predicted"/>
<keyword evidence="2" id="KW-1185">Reference proteome</keyword>
<organism evidence="2 3">
    <name type="scientific">Priapulus caudatus</name>
    <name type="common">Priapulid worm</name>
    <dbReference type="NCBI Taxonomy" id="37621"/>
    <lineage>
        <taxon>Eukaryota</taxon>
        <taxon>Metazoa</taxon>
        <taxon>Ecdysozoa</taxon>
        <taxon>Scalidophora</taxon>
        <taxon>Priapulida</taxon>
        <taxon>Priapulimorpha</taxon>
        <taxon>Priapulimorphida</taxon>
        <taxon>Priapulidae</taxon>
        <taxon>Priapulus</taxon>
    </lineage>
</organism>
<feature type="compositionally biased region" description="Basic and acidic residues" evidence="1">
    <location>
        <begin position="813"/>
        <end position="828"/>
    </location>
</feature>
<feature type="region of interest" description="Disordered" evidence="1">
    <location>
        <begin position="138"/>
        <end position="216"/>
    </location>
</feature>
<feature type="compositionally biased region" description="Low complexity" evidence="1">
    <location>
        <begin position="608"/>
        <end position="624"/>
    </location>
</feature>
<gene>
    <name evidence="3" type="primary">LOC106817128</name>
</gene>
<sequence length="1127" mass="123577">MSSKAKSKLPRPVGSRTRDSILAGRSSFIVSKSKLATISSKPSNVNSKTSRVKPIPNFNQLHQQWQSQLDRGKLCCKKANTSVHEFDFNSQLSYAPTQPKDVLWEQDFEADPEALQSILKHEGLSQHSVLQGRATIAAVPRNRKGSEHTAKSGTQRIQHKTPSTPQSRRVLGQLPSDFLRTRLNNDSSGNSSRTNIQQKSGNRSNGLIGSSKKPRKSFVEEQEAYNIEFEVDNNALASIIDNTGIAGALRKQPVANNITRQTYGGRSTRKQQQPREGPRMSIYDAVSRPYQNANEFYTSYRDRMKRVFSELDENDENDAPLRPSLHGKVQQSNHGNKHTPAAMRMPAQERAHATRSSLYNAYTPKAMVTSPTSMLLQRTSRLSIYDSVRITNVFGHMEPKVSSTQKMSAQRMARRVPKDMKPSPVLQNDRVTTEQKTGKKKNQENLDHMANKDVSHSRVQKDVVAKTLTFGEDPPLPIAGESCRSYECSPDNSASLDDSLGLNTTVFNQLKELDEKEKLLELEIQRIAEAEGHNGEGHSRAKDFLLDRTTDSISEPIAHMHTTHSGTVQNRGQPNQLQQQQQRQRPESGTQSSEDDRQPNRPCGYNVGELAGCLGRGAAASGRSRNARTDPRVRAWREDTESVTEKVTDRRRLGRTASQQQPAVAGGTSSDSARSCVAEASETREAKSNDSGSATSASEAREVGESRRPLFYDDTTSQHILQCLELIQKQQMELLRLQASSVGATHGISKTVDIEGSIDLLQRELQTLMSSSSAAKKQDSSFLSGKSHSESHRGLEPSATTRTDSPRGSEPTVKTRVEHGCEPTVKDGMFKAPAAATLSRRATAATETPVAASGGLSREEDASVIAGLLAGTPAAHIDYSLTNSFAPPFVSTAVKKPPRTPAATFAPAVLLHAEGAGVAPTPARLTSSLLATPQVHRRCAEARAVSAPIRTPLAMRNAAISYTVAQHLSGVAKPAHRPLFEDTINLSSALPPTPTVGLQALEEKLFERYRSDQPKVQPEREQVSFDKTKTCTASNGSSRTLRQSPKEIPTLLAQVTLQQSSQRFHDVLLDEECALHMCYQLPAAGSTRCRDPVATMLFMGDDMHFVPIHNVMKISSHVGESAFARAV</sequence>
<feature type="compositionally biased region" description="Basic and acidic residues" evidence="1">
    <location>
        <begin position="1011"/>
        <end position="1029"/>
    </location>
</feature>
<reference evidence="3" key="1">
    <citation type="submission" date="2025-08" db="UniProtKB">
        <authorList>
            <consortium name="RefSeq"/>
        </authorList>
    </citation>
    <scope>IDENTIFICATION</scope>
</reference>
<dbReference type="GeneID" id="106817128"/>
<feature type="compositionally biased region" description="Polar residues" evidence="1">
    <location>
        <begin position="182"/>
        <end position="208"/>
    </location>
</feature>
<feature type="compositionally biased region" description="Polar residues" evidence="1">
    <location>
        <begin position="1030"/>
        <end position="1042"/>
    </location>
</feature>
<feature type="region of interest" description="Disordered" evidence="1">
    <location>
        <begin position="771"/>
        <end position="828"/>
    </location>
</feature>
<feature type="compositionally biased region" description="Basic and acidic residues" evidence="1">
    <location>
        <begin position="699"/>
        <end position="710"/>
    </location>
</feature>
<feature type="compositionally biased region" description="Polar residues" evidence="1">
    <location>
        <begin position="151"/>
        <end position="167"/>
    </location>
</feature>
<evidence type="ECO:0000256" key="1">
    <source>
        <dbReference type="SAM" id="MobiDB-lite"/>
    </source>
</evidence>
<evidence type="ECO:0000313" key="3">
    <source>
        <dbReference type="RefSeq" id="XP_014677261.1"/>
    </source>
</evidence>
<feature type="compositionally biased region" description="Basic and acidic residues" evidence="1">
    <location>
        <begin position="431"/>
        <end position="458"/>
    </location>
</feature>
<feature type="region of interest" description="Disordered" evidence="1">
    <location>
        <begin position="314"/>
        <end position="340"/>
    </location>
</feature>
<feature type="compositionally biased region" description="Low complexity" evidence="1">
    <location>
        <begin position="569"/>
        <end position="583"/>
    </location>
</feature>
<feature type="region of interest" description="Disordered" evidence="1">
    <location>
        <begin position="414"/>
        <end position="458"/>
    </location>
</feature>
<accession>A0ABM1EYJ0</accession>
<feature type="compositionally biased region" description="Polar residues" evidence="1">
    <location>
        <begin position="689"/>
        <end position="698"/>
    </location>
</feature>
<feature type="region of interest" description="Disordered" evidence="1">
    <location>
        <begin position="1011"/>
        <end position="1042"/>
    </location>
</feature>
<feature type="region of interest" description="Disordered" evidence="1">
    <location>
        <begin position="564"/>
        <end position="710"/>
    </location>
</feature>